<feature type="non-terminal residue" evidence="1">
    <location>
        <position position="1"/>
    </location>
</feature>
<keyword evidence="2" id="KW-1185">Reference proteome</keyword>
<accession>A0A401TM25</accession>
<proteinExistence type="predicted"/>
<protein>
    <submittedName>
        <fullName evidence="1">Uncharacterized protein</fullName>
    </submittedName>
</protein>
<sequence length="52" mass="5776">LEAASQVCARERKARQEPEALLTFKPAELSKKRVRPCARTDQPENLGVAKAI</sequence>
<dbReference type="EMBL" id="BEZZ01116759">
    <property type="protein sequence ID" value="GCC43720.1"/>
    <property type="molecule type" value="Genomic_DNA"/>
</dbReference>
<reference evidence="1 2" key="1">
    <citation type="journal article" date="2018" name="Nat. Ecol. Evol.">
        <title>Shark genomes provide insights into elasmobranch evolution and the origin of vertebrates.</title>
        <authorList>
            <person name="Hara Y"/>
            <person name="Yamaguchi K"/>
            <person name="Onimaru K"/>
            <person name="Kadota M"/>
            <person name="Koyanagi M"/>
            <person name="Keeley SD"/>
            <person name="Tatsumi K"/>
            <person name="Tanaka K"/>
            <person name="Motone F"/>
            <person name="Kageyama Y"/>
            <person name="Nozu R"/>
            <person name="Adachi N"/>
            <person name="Nishimura O"/>
            <person name="Nakagawa R"/>
            <person name="Tanegashima C"/>
            <person name="Kiyatake I"/>
            <person name="Matsumoto R"/>
            <person name="Murakumo K"/>
            <person name="Nishida K"/>
            <person name="Terakita A"/>
            <person name="Kuratani S"/>
            <person name="Sato K"/>
            <person name="Hyodo S Kuraku.S."/>
        </authorList>
    </citation>
    <scope>NUCLEOTIDE SEQUENCE [LARGE SCALE GENOMIC DNA]</scope>
</reference>
<organism evidence="1 2">
    <name type="scientific">Chiloscyllium punctatum</name>
    <name type="common">Brownbanded bambooshark</name>
    <name type="synonym">Hemiscyllium punctatum</name>
    <dbReference type="NCBI Taxonomy" id="137246"/>
    <lineage>
        <taxon>Eukaryota</taxon>
        <taxon>Metazoa</taxon>
        <taxon>Chordata</taxon>
        <taxon>Craniata</taxon>
        <taxon>Vertebrata</taxon>
        <taxon>Chondrichthyes</taxon>
        <taxon>Elasmobranchii</taxon>
        <taxon>Galeomorphii</taxon>
        <taxon>Galeoidea</taxon>
        <taxon>Orectolobiformes</taxon>
        <taxon>Hemiscylliidae</taxon>
        <taxon>Chiloscyllium</taxon>
    </lineage>
</organism>
<dbReference type="AlphaFoldDB" id="A0A401TM25"/>
<gene>
    <name evidence="1" type="ORF">chiPu_0027880</name>
</gene>
<evidence type="ECO:0000313" key="2">
    <source>
        <dbReference type="Proteomes" id="UP000287033"/>
    </source>
</evidence>
<name>A0A401TM25_CHIPU</name>
<dbReference type="Proteomes" id="UP000287033">
    <property type="component" value="Unassembled WGS sequence"/>
</dbReference>
<evidence type="ECO:0000313" key="1">
    <source>
        <dbReference type="EMBL" id="GCC43720.1"/>
    </source>
</evidence>
<comment type="caution">
    <text evidence="1">The sequence shown here is derived from an EMBL/GenBank/DDBJ whole genome shotgun (WGS) entry which is preliminary data.</text>
</comment>